<evidence type="ECO:0000256" key="1">
    <source>
        <dbReference type="ARBA" id="ARBA00004155"/>
    </source>
</evidence>
<reference evidence="18" key="3">
    <citation type="submission" date="2025-09" db="UniProtKB">
        <authorList>
            <consortium name="Ensembl"/>
        </authorList>
    </citation>
    <scope>IDENTIFICATION</scope>
</reference>
<evidence type="ECO:0000256" key="9">
    <source>
        <dbReference type="ARBA" id="ARBA00035932"/>
    </source>
</evidence>
<feature type="transmembrane region" description="Helical" evidence="16">
    <location>
        <begin position="93"/>
        <end position="112"/>
    </location>
</feature>
<keyword evidence="7" id="KW-0458">Lysosome</keyword>
<feature type="compositionally biased region" description="Gly residues" evidence="15">
    <location>
        <begin position="166"/>
        <end position="175"/>
    </location>
</feature>
<accession>A0A452GYS0</accession>
<dbReference type="Pfam" id="PF07690">
    <property type="entry name" value="MFS_1"/>
    <property type="match status" value="1"/>
</dbReference>
<evidence type="ECO:0000313" key="19">
    <source>
        <dbReference type="Proteomes" id="UP000291020"/>
    </source>
</evidence>
<evidence type="ECO:0000313" key="18">
    <source>
        <dbReference type="Ensembl" id="ENSGAGP00000007273.1"/>
    </source>
</evidence>
<keyword evidence="3 16" id="KW-0812">Transmembrane</keyword>
<dbReference type="PROSITE" id="PS50850">
    <property type="entry name" value="MFS"/>
    <property type="match status" value="1"/>
</dbReference>
<evidence type="ECO:0000256" key="7">
    <source>
        <dbReference type="ARBA" id="ARBA00023228"/>
    </source>
</evidence>
<dbReference type="GO" id="GO:0005765">
    <property type="term" value="C:lysosomal membrane"/>
    <property type="evidence" value="ECO:0007669"/>
    <property type="project" value="UniProtKB-SubCell"/>
</dbReference>
<evidence type="ECO:0000256" key="2">
    <source>
        <dbReference type="ARBA" id="ARBA00022448"/>
    </source>
</evidence>
<keyword evidence="6 16" id="KW-0472">Membrane</keyword>
<reference evidence="18" key="2">
    <citation type="submission" date="2025-08" db="UniProtKB">
        <authorList>
            <consortium name="Ensembl"/>
        </authorList>
    </citation>
    <scope>IDENTIFICATION</scope>
</reference>
<evidence type="ECO:0000256" key="13">
    <source>
        <dbReference type="ARBA" id="ARBA00047765"/>
    </source>
</evidence>
<feature type="region of interest" description="Disordered" evidence="15">
    <location>
        <begin position="1"/>
        <end position="37"/>
    </location>
</feature>
<evidence type="ECO:0000259" key="17">
    <source>
        <dbReference type="PROSITE" id="PS50850"/>
    </source>
</evidence>
<organism evidence="18 19">
    <name type="scientific">Gopherus agassizii</name>
    <name type="common">Agassiz's desert tortoise</name>
    <dbReference type="NCBI Taxonomy" id="38772"/>
    <lineage>
        <taxon>Eukaryota</taxon>
        <taxon>Metazoa</taxon>
        <taxon>Chordata</taxon>
        <taxon>Craniata</taxon>
        <taxon>Vertebrata</taxon>
        <taxon>Euteleostomi</taxon>
        <taxon>Archelosauria</taxon>
        <taxon>Testudinata</taxon>
        <taxon>Testudines</taxon>
        <taxon>Cryptodira</taxon>
        <taxon>Durocryptodira</taxon>
        <taxon>Testudinoidea</taxon>
        <taxon>Testudinidae</taxon>
        <taxon>Gopherus</taxon>
    </lineage>
</organism>
<keyword evidence="2" id="KW-0813">Transport</keyword>
<evidence type="ECO:0000256" key="11">
    <source>
        <dbReference type="ARBA" id="ARBA00039482"/>
    </source>
</evidence>
<sequence length="199" mass="21120">MATRHGPHPDAAPFLSQADETEADAAEGGSRADGGQPEVGVHSVTGISYSRSVMIVAVLCYINLLNYMDRFTVAGILPDIESFFRIGDSSSGLLQTVFMSSYMVLAPIFGYLGDRYHRKRLLCLGIAFWSAVTLGSSFIPQEVPAATSAAACWPSSTSPSPSAGEGRWGAQGRPGRGWESQFSPPLPSPQQAGGECKEC</sequence>
<dbReference type="Proteomes" id="UP000291020">
    <property type="component" value="Unassembled WGS sequence"/>
</dbReference>
<reference evidence="19" key="1">
    <citation type="journal article" date="2017" name="PLoS ONE">
        <title>The Agassiz's desert tortoise genome provides a resource for the conservation of a threatened species.</title>
        <authorList>
            <person name="Tollis M."/>
            <person name="DeNardo D.F."/>
            <person name="Cornelius J.A."/>
            <person name="Dolby G.A."/>
            <person name="Edwards T."/>
            <person name="Henen B.T."/>
            <person name="Karl A.E."/>
            <person name="Murphy R.W."/>
            <person name="Kusumi K."/>
        </authorList>
    </citation>
    <scope>NUCLEOTIDE SEQUENCE [LARGE SCALE GENOMIC DNA]</scope>
</reference>
<dbReference type="GO" id="GO:0022857">
    <property type="term" value="F:transmembrane transporter activity"/>
    <property type="evidence" value="ECO:0007669"/>
    <property type="project" value="InterPro"/>
</dbReference>
<evidence type="ECO:0000256" key="6">
    <source>
        <dbReference type="ARBA" id="ARBA00023136"/>
    </source>
</evidence>
<dbReference type="SUPFAM" id="SSF103473">
    <property type="entry name" value="MFS general substrate transporter"/>
    <property type="match status" value="1"/>
</dbReference>
<dbReference type="PANTHER" id="PTHR23505">
    <property type="entry name" value="SPINSTER"/>
    <property type="match status" value="1"/>
</dbReference>
<feature type="domain" description="Major facilitator superfamily (MFS) profile" evidence="17">
    <location>
        <begin position="55"/>
        <end position="199"/>
    </location>
</feature>
<evidence type="ECO:0000256" key="12">
    <source>
        <dbReference type="ARBA" id="ARBA00041462"/>
    </source>
</evidence>
<evidence type="ECO:0000256" key="10">
    <source>
        <dbReference type="ARBA" id="ARBA00036238"/>
    </source>
</evidence>
<dbReference type="GO" id="GO:0006869">
    <property type="term" value="P:lipid transport"/>
    <property type="evidence" value="ECO:0007669"/>
    <property type="project" value="UniProtKB-KW"/>
</dbReference>
<evidence type="ECO:0000256" key="3">
    <source>
        <dbReference type="ARBA" id="ARBA00022692"/>
    </source>
</evidence>
<comment type="catalytic activity">
    <reaction evidence="14">
        <text>a 1-O-(1Z-alkenyl)-sn-glycero-3-phosphoethanolamine(out) + H(+)(out) = a 1-O-(1Z-alkenyl)-sn-glycero-3-phosphoethanolamine(in) + H(+)(in)</text>
        <dbReference type="Rhea" id="RHEA:74455"/>
        <dbReference type="ChEBI" id="CHEBI:15378"/>
        <dbReference type="ChEBI" id="CHEBI:77288"/>
    </reaction>
</comment>
<dbReference type="InterPro" id="IPR044770">
    <property type="entry name" value="MFS_spinster-like"/>
</dbReference>
<evidence type="ECO:0000256" key="15">
    <source>
        <dbReference type="SAM" id="MobiDB-lite"/>
    </source>
</evidence>
<comment type="catalytic activity">
    <reaction evidence="10">
        <text>a 1-acyl-sn-glycero-3-phosphoethanolamine(out) + H(+)(out) = a 1-acyl-sn-glycero-3-phosphoethanolamine(in) + H(+)(in)</text>
        <dbReference type="Rhea" id="RHEA:74439"/>
        <dbReference type="ChEBI" id="CHEBI:15378"/>
        <dbReference type="ChEBI" id="CHEBI:64381"/>
    </reaction>
</comment>
<comment type="catalytic activity">
    <reaction evidence="9">
        <text>a 1-acyl-sn-glycero-3-phosphocholine(out) + H(+)(out) = a 1-acyl-sn-glycero-3-phosphocholine(in) + H(+)(in)</text>
        <dbReference type="Rhea" id="RHEA:74435"/>
        <dbReference type="ChEBI" id="CHEBI:15378"/>
        <dbReference type="ChEBI" id="CHEBI:58168"/>
    </reaction>
</comment>
<protein>
    <recommendedName>
        <fullName evidence="11">Protein spinster homolog 1</fullName>
    </recommendedName>
    <alternativeName>
        <fullName evidence="12">Spns1</fullName>
    </alternativeName>
</protein>
<evidence type="ECO:0000256" key="8">
    <source>
        <dbReference type="ARBA" id="ARBA00024338"/>
    </source>
</evidence>
<comment type="similarity">
    <text evidence="8">Belongs to the major facilitator superfamily. Spinster (TC 2.A.1.49) family.</text>
</comment>
<dbReference type="InterPro" id="IPR020846">
    <property type="entry name" value="MFS_dom"/>
</dbReference>
<name>A0A452GYS0_9SAUR</name>
<evidence type="ECO:0000256" key="5">
    <source>
        <dbReference type="ARBA" id="ARBA00023055"/>
    </source>
</evidence>
<evidence type="ECO:0000256" key="4">
    <source>
        <dbReference type="ARBA" id="ARBA00022989"/>
    </source>
</evidence>
<proteinExistence type="inferred from homology"/>
<feature type="region of interest" description="Disordered" evidence="15">
    <location>
        <begin position="155"/>
        <end position="199"/>
    </location>
</feature>
<keyword evidence="4 16" id="KW-1133">Transmembrane helix</keyword>
<dbReference type="PANTHER" id="PTHR23505:SF13">
    <property type="entry name" value="PROTEIN SPINSTER HOMOLOG 1"/>
    <property type="match status" value="1"/>
</dbReference>
<dbReference type="InterPro" id="IPR036259">
    <property type="entry name" value="MFS_trans_sf"/>
</dbReference>
<feature type="transmembrane region" description="Helical" evidence="16">
    <location>
        <begin position="53"/>
        <end position="73"/>
    </location>
</feature>
<dbReference type="InterPro" id="IPR011701">
    <property type="entry name" value="MFS"/>
</dbReference>
<dbReference type="AlphaFoldDB" id="A0A452GYS0"/>
<keyword evidence="5" id="KW-0445">Lipid transport</keyword>
<keyword evidence="19" id="KW-1185">Reference proteome</keyword>
<dbReference type="Ensembl" id="ENSGAGT00000008411.1">
    <property type="protein sequence ID" value="ENSGAGP00000007273.1"/>
    <property type="gene ID" value="ENSGAGG00000005846.1"/>
</dbReference>
<evidence type="ECO:0000256" key="14">
    <source>
        <dbReference type="ARBA" id="ARBA00048915"/>
    </source>
</evidence>
<dbReference type="Gene3D" id="1.20.1250.20">
    <property type="entry name" value="MFS general substrate transporter like domains"/>
    <property type="match status" value="1"/>
</dbReference>
<comment type="subcellular location">
    <subcellularLocation>
        <location evidence="1">Lysosome membrane</location>
        <topology evidence="1">Multi-pass membrane protein</topology>
    </subcellularLocation>
</comment>
<evidence type="ECO:0000256" key="16">
    <source>
        <dbReference type="SAM" id="Phobius"/>
    </source>
</evidence>
<comment type="catalytic activity">
    <reaction evidence="13">
        <text>a 1-O-(1Z-alkenyl)-sn-glycero-3-phosphocholine(out) + H(+)(out) = a 1-O-(1Z-alkenyl)-sn-glycero-3-phosphocholine(in) + H(+)(in)</text>
        <dbReference type="Rhea" id="RHEA:74447"/>
        <dbReference type="ChEBI" id="CHEBI:15378"/>
        <dbReference type="ChEBI" id="CHEBI:77287"/>
    </reaction>
</comment>